<keyword evidence="1" id="KW-0472">Membrane</keyword>
<feature type="transmembrane region" description="Helical" evidence="1">
    <location>
        <begin position="333"/>
        <end position="351"/>
    </location>
</feature>
<feature type="transmembrane region" description="Helical" evidence="1">
    <location>
        <begin position="212"/>
        <end position="234"/>
    </location>
</feature>
<feature type="transmembrane region" description="Helical" evidence="1">
    <location>
        <begin position="7"/>
        <end position="29"/>
    </location>
</feature>
<keyword evidence="3" id="KW-1185">Reference proteome</keyword>
<comment type="caution">
    <text evidence="2">The sequence shown here is derived from an EMBL/GenBank/DDBJ whole genome shotgun (WGS) entry which is preliminary data.</text>
</comment>
<keyword evidence="1" id="KW-0812">Transmembrane</keyword>
<dbReference type="HOGENOM" id="CLU_784729_0_0_11"/>
<feature type="transmembrane region" description="Helical" evidence="1">
    <location>
        <begin position="35"/>
        <end position="55"/>
    </location>
</feature>
<sequence>MLRRLAFIGSVVGALALAISIASVLIVLAGPRSQMILVAYALVPAIVGWYLPALLVEQHTGRWVAVAARRMVAVFVGLGLAAASLLILEPVFAVVVLTCSAEVIFGALTRMSAKRIDELYEGRAEFDTSVYRHDLLSTCALSLFGWLRGQLDRVAIVAIAGPTLLGSFTLSYAVARAPADAAMAGMSNMFRSELASGLQSSDQFRRLLARQYVRLIVVGTVCFLVSIILSFSLASFLGDDWRQSLSVVPLLASSVYTSGFVWSVNALLNHVGLAKRVYGIQWFEVCLSVLVGVVMVQSFVLGVAVLLIREFVGACLTSYVARRFVSRLTVARWAGASICSLAVSCALWFVVGA</sequence>
<dbReference type="EMBL" id="AYXO01000073">
    <property type="protein sequence ID" value="ETA04890.1"/>
    <property type="molecule type" value="Genomic_DNA"/>
</dbReference>
<dbReference type="Proteomes" id="UP000035035">
    <property type="component" value="Unassembled WGS sequence"/>
</dbReference>
<keyword evidence="1" id="KW-1133">Transmembrane helix</keyword>
<evidence type="ECO:0000256" key="1">
    <source>
        <dbReference type="SAM" id="Phobius"/>
    </source>
</evidence>
<dbReference type="AlphaFoldDB" id="W9DF34"/>
<gene>
    <name evidence="2" type="ORF">V525_21705</name>
</gene>
<evidence type="ECO:0000313" key="3">
    <source>
        <dbReference type="Proteomes" id="UP000035035"/>
    </source>
</evidence>
<evidence type="ECO:0008006" key="4">
    <source>
        <dbReference type="Google" id="ProtNLM"/>
    </source>
</evidence>
<proteinExistence type="predicted"/>
<accession>W9DF34</accession>
<reference evidence="2 3" key="1">
    <citation type="journal article" date="2014" name="Genome Announc.">
        <title>Draft Genome Sequence of Gordonia alkanivorans Strain CGMCC6845, a Halotolerant Hydrocarbon-Degrading Bacterium.</title>
        <authorList>
            <person name="Wang X."/>
            <person name="Jin D."/>
            <person name="Zhou L."/>
            <person name="Wu L."/>
            <person name="An W."/>
            <person name="Zhao L."/>
        </authorList>
    </citation>
    <scope>NUCLEOTIDE SEQUENCE [LARGE SCALE GENOMIC DNA]</scope>
    <source>
        <strain evidence="2 3">CGMCC 6845</strain>
    </source>
</reference>
<evidence type="ECO:0000313" key="2">
    <source>
        <dbReference type="EMBL" id="ETA04890.1"/>
    </source>
</evidence>
<protein>
    <recommendedName>
        <fullName evidence="4">Polysaccharide biosynthesis protein</fullName>
    </recommendedName>
</protein>
<feature type="transmembrane region" description="Helical" evidence="1">
    <location>
        <begin position="154"/>
        <end position="175"/>
    </location>
</feature>
<name>W9DF34_9ACTN</name>
<feature type="transmembrane region" description="Helical" evidence="1">
    <location>
        <begin position="246"/>
        <end position="268"/>
    </location>
</feature>
<organism evidence="2 3">
    <name type="scientific">Gordonia alkanivorans CGMCC 6845</name>
    <dbReference type="NCBI Taxonomy" id="1423140"/>
    <lineage>
        <taxon>Bacteria</taxon>
        <taxon>Bacillati</taxon>
        <taxon>Actinomycetota</taxon>
        <taxon>Actinomycetes</taxon>
        <taxon>Mycobacteriales</taxon>
        <taxon>Gordoniaceae</taxon>
        <taxon>Gordonia</taxon>
    </lineage>
</organism>